<keyword evidence="4" id="KW-1185">Reference proteome</keyword>
<dbReference type="AlphaFoldDB" id="A0A5A8C7M5"/>
<feature type="compositionally biased region" description="Low complexity" evidence="2">
    <location>
        <begin position="351"/>
        <end position="361"/>
    </location>
</feature>
<feature type="coiled-coil region" evidence="1">
    <location>
        <begin position="48"/>
        <end position="75"/>
    </location>
</feature>
<feature type="compositionally biased region" description="Basic and acidic residues" evidence="2">
    <location>
        <begin position="254"/>
        <end position="266"/>
    </location>
</feature>
<organism evidence="3 4">
    <name type="scientific">Cafeteria roenbergensis</name>
    <name type="common">Marine flagellate</name>
    <dbReference type="NCBI Taxonomy" id="33653"/>
    <lineage>
        <taxon>Eukaryota</taxon>
        <taxon>Sar</taxon>
        <taxon>Stramenopiles</taxon>
        <taxon>Bigyra</taxon>
        <taxon>Opalozoa</taxon>
        <taxon>Bicosoecida</taxon>
        <taxon>Cafeteriaceae</taxon>
        <taxon>Cafeteria</taxon>
    </lineage>
</organism>
<feature type="region of interest" description="Disordered" evidence="2">
    <location>
        <begin position="1"/>
        <end position="43"/>
    </location>
</feature>
<protein>
    <submittedName>
        <fullName evidence="3">Uncharacterized protein</fullName>
    </submittedName>
</protein>
<feature type="region of interest" description="Disordered" evidence="2">
    <location>
        <begin position="306"/>
        <end position="373"/>
    </location>
</feature>
<feature type="compositionally biased region" description="Polar residues" evidence="2">
    <location>
        <begin position="1"/>
        <end position="15"/>
    </location>
</feature>
<evidence type="ECO:0000256" key="1">
    <source>
        <dbReference type="SAM" id="Coils"/>
    </source>
</evidence>
<dbReference type="Proteomes" id="UP000323011">
    <property type="component" value="Unassembled WGS sequence"/>
</dbReference>
<feature type="region of interest" description="Disordered" evidence="2">
    <location>
        <begin position="243"/>
        <end position="266"/>
    </location>
</feature>
<feature type="coiled-coil region" evidence="1">
    <location>
        <begin position="160"/>
        <end position="187"/>
    </location>
</feature>
<dbReference type="EMBL" id="VLTN01000046">
    <property type="protein sequence ID" value="KAA0149096.1"/>
    <property type="molecule type" value="Genomic_DNA"/>
</dbReference>
<comment type="caution">
    <text evidence="3">The sequence shown here is derived from an EMBL/GenBank/DDBJ whole genome shotgun (WGS) entry which is preliminary data.</text>
</comment>
<feature type="region of interest" description="Disordered" evidence="2">
    <location>
        <begin position="400"/>
        <end position="439"/>
    </location>
</feature>
<accession>A0A5A8C7M5</accession>
<evidence type="ECO:0000313" key="3">
    <source>
        <dbReference type="EMBL" id="KAA0149096.1"/>
    </source>
</evidence>
<feature type="compositionally biased region" description="Low complexity" evidence="2">
    <location>
        <begin position="243"/>
        <end position="253"/>
    </location>
</feature>
<name>A0A5A8C7M5_CAFRO</name>
<proteinExistence type="predicted"/>
<keyword evidence="1" id="KW-0175">Coiled coil</keyword>
<evidence type="ECO:0000313" key="4">
    <source>
        <dbReference type="Proteomes" id="UP000323011"/>
    </source>
</evidence>
<sequence>MGDSSQGSLITSSPTHRVASPTAGSGAGSAGSESPRPRACGAPSATELTALRWQVRDLRAQVEALQDELIVERGKVSTMAEERVMERANAETLLSTAWPAVRAAFEHGVDVPPDWADVLLEEGAVKGRLRDAAPAPAASPGMELVLERAEQARDAAVGARHVAEARLRDAQEEVARLRSELEAAEAGSSAILAGAGATSEAEASAIHRRAHSLSAVESEKMHLAYNGIIADLERQLDEGQEALAKARSAASQAGRERDSARRQRDAAIDGRIAAESLARSYAERLMVLSTGRPRLRGVVAAAQTVESVARVPASSSSSAGGSADGYEAPNAASFESRGEVRFSSPQGSAGGARAVARSRSGSPDRGPASDAALEPVSGDLEILAATRAAMSVTAHAAAGARVGGSAHAPGQRGGARRASGKGSGLATWFRRLSPGQADW</sequence>
<evidence type="ECO:0000256" key="2">
    <source>
        <dbReference type="SAM" id="MobiDB-lite"/>
    </source>
</evidence>
<reference evidence="3 4" key="1">
    <citation type="submission" date="2019-07" db="EMBL/GenBank/DDBJ databases">
        <title>Genomes of Cafeteria roenbergensis.</title>
        <authorList>
            <person name="Fischer M.G."/>
            <person name="Hackl T."/>
            <person name="Roman M."/>
        </authorList>
    </citation>
    <scope>NUCLEOTIDE SEQUENCE [LARGE SCALE GENOMIC DNA]</scope>
    <source>
        <strain evidence="3 4">BVI</strain>
    </source>
</reference>
<gene>
    <name evidence="3" type="ORF">FNF29_06184</name>
</gene>